<accession>A0A1I8JQE3</accession>
<name>A0A1I8JQE3_9PLAT</name>
<dbReference type="WBParaSite" id="snap_masked-unitig_33440-processed-gene-0.0-mRNA-1">
    <property type="protein sequence ID" value="snap_masked-unitig_33440-processed-gene-0.0-mRNA-1"/>
    <property type="gene ID" value="snap_masked-unitig_33440-processed-gene-0.0"/>
</dbReference>
<sequence length="243" mass="26569">IASYFYLSLKEAGLVGRNKATSHTAEAEGGSRKAAAGDLAAQKLRSHVKLLKCLHDLINQRCAKKMDFLTPFKLCWTIKDTNERLISSVRRATFMFGESIGCLEKFKRRPKGVRQAALIPLAPSIKTANRDIESALNDQSEDTLGIRTDKPRHACSSWSARSSRSSAQTDEKLVECVERLLIQRPDICAPAQHPTYPFSLPPGGGEVASVHRVDYETAPRQYEYGPCVGGVTGNGPSGLPTAQ</sequence>
<protein>
    <submittedName>
        <fullName evidence="3">RUN domain-containing protein</fullName>
    </submittedName>
</protein>
<dbReference type="AlphaFoldDB" id="A0A1I8JQE3"/>
<evidence type="ECO:0000313" key="2">
    <source>
        <dbReference type="Proteomes" id="UP000095280"/>
    </source>
</evidence>
<keyword evidence="2" id="KW-1185">Reference proteome</keyword>
<evidence type="ECO:0000313" key="3">
    <source>
        <dbReference type="WBParaSite" id="snap_masked-unitig_33440-processed-gene-0.0-mRNA-1"/>
    </source>
</evidence>
<dbReference type="Proteomes" id="UP000095280">
    <property type="component" value="Unplaced"/>
</dbReference>
<proteinExistence type="predicted"/>
<feature type="compositionally biased region" description="Gly residues" evidence="1">
    <location>
        <begin position="227"/>
        <end position="236"/>
    </location>
</feature>
<reference evidence="3" key="1">
    <citation type="submission" date="2016-11" db="UniProtKB">
        <authorList>
            <consortium name="WormBaseParasite"/>
        </authorList>
    </citation>
    <scope>IDENTIFICATION</scope>
</reference>
<feature type="region of interest" description="Disordered" evidence="1">
    <location>
        <begin position="224"/>
        <end position="243"/>
    </location>
</feature>
<organism evidence="2 3">
    <name type="scientific">Macrostomum lignano</name>
    <dbReference type="NCBI Taxonomy" id="282301"/>
    <lineage>
        <taxon>Eukaryota</taxon>
        <taxon>Metazoa</taxon>
        <taxon>Spiralia</taxon>
        <taxon>Lophotrochozoa</taxon>
        <taxon>Platyhelminthes</taxon>
        <taxon>Rhabditophora</taxon>
        <taxon>Macrostomorpha</taxon>
        <taxon>Macrostomida</taxon>
        <taxon>Macrostomidae</taxon>
        <taxon>Macrostomum</taxon>
    </lineage>
</organism>
<evidence type="ECO:0000256" key="1">
    <source>
        <dbReference type="SAM" id="MobiDB-lite"/>
    </source>
</evidence>